<keyword evidence="8" id="KW-0862">Zinc</keyword>
<dbReference type="InterPro" id="IPR057246">
    <property type="entry name" value="CARBOXYPEPT_ZN_1"/>
</dbReference>
<evidence type="ECO:0000313" key="14">
    <source>
        <dbReference type="EnsemblMetazoa" id="MDOA006818-PA"/>
    </source>
</evidence>
<dbReference type="VEuPathDB" id="VectorBase:MDOA006818"/>
<dbReference type="PRINTS" id="PR00765">
    <property type="entry name" value="CRBOXYPTASEA"/>
</dbReference>
<dbReference type="InterPro" id="IPR036990">
    <property type="entry name" value="M14A-like_propep"/>
</dbReference>
<feature type="signal peptide" evidence="12">
    <location>
        <begin position="1"/>
        <end position="23"/>
    </location>
</feature>
<dbReference type="GO" id="GO:0008270">
    <property type="term" value="F:zinc ion binding"/>
    <property type="evidence" value="ECO:0007669"/>
    <property type="project" value="InterPro"/>
</dbReference>
<dbReference type="GO" id="GO:0006508">
    <property type="term" value="P:proteolysis"/>
    <property type="evidence" value="ECO:0007669"/>
    <property type="project" value="UniProtKB-KW"/>
</dbReference>
<keyword evidence="6 12" id="KW-0732">Signal</keyword>
<dbReference type="Pfam" id="PF00246">
    <property type="entry name" value="Peptidase_M14"/>
    <property type="match status" value="1"/>
</dbReference>
<evidence type="ECO:0000256" key="7">
    <source>
        <dbReference type="ARBA" id="ARBA00022801"/>
    </source>
</evidence>
<keyword evidence="7" id="KW-0378">Hydrolase</keyword>
<dbReference type="OrthoDB" id="3626597at2759"/>
<evidence type="ECO:0000256" key="4">
    <source>
        <dbReference type="ARBA" id="ARBA00022670"/>
    </source>
</evidence>
<keyword evidence="5" id="KW-0479">Metal-binding</keyword>
<comment type="similarity">
    <text evidence="2 11">Belongs to the peptidase M14 family.</text>
</comment>
<dbReference type="CDD" id="cd03860">
    <property type="entry name" value="M14_CP_A-B_like"/>
    <property type="match status" value="1"/>
</dbReference>
<protein>
    <recommendedName>
        <fullName evidence="13">Peptidase M14 domain-containing protein</fullName>
    </recommendedName>
</protein>
<keyword evidence="10" id="KW-1015">Disulfide bond</keyword>
<evidence type="ECO:0000256" key="3">
    <source>
        <dbReference type="ARBA" id="ARBA00022645"/>
    </source>
</evidence>
<accession>A0A1I8MNH4</accession>
<dbReference type="InterPro" id="IPR000834">
    <property type="entry name" value="Peptidase_M14"/>
</dbReference>
<feature type="active site" description="Proton donor/acceptor" evidence="11">
    <location>
        <position position="396"/>
    </location>
</feature>
<dbReference type="GO" id="GO:0005615">
    <property type="term" value="C:extracellular space"/>
    <property type="evidence" value="ECO:0007669"/>
    <property type="project" value="TreeGrafter"/>
</dbReference>
<evidence type="ECO:0000256" key="1">
    <source>
        <dbReference type="ARBA" id="ARBA00001947"/>
    </source>
</evidence>
<evidence type="ECO:0000256" key="2">
    <source>
        <dbReference type="ARBA" id="ARBA00005988"/>
    </source>
</evidence>
<keyword evidence="3" id="KW-0121">Carboxypeptidase</keyword>
<gene>
    <name evidence="14" type="primary">101895600</name>
</gene>
<dbReference type="EnsemblMetazoa" id="MDOA006818-RA">
    <property type="protein sequence ID" value="MDOA006818-PA"/>
    <property type="gene ID" value="MDOA006818"/>
</dbReference>
<evidence type="ECO:0000256" key="9">
    <source>
        <dbReference type="ARBA" id="ARBA00023049"/>
    </source>
</evidence>
<dbReference type="PANTHER" id="PTHR11705:SF154">
    <property type="entry name" value="PEPTIDASE M14 CARBOXYPEPTIDASE A DOMAIN-CONTAINING PROTEIN"/>
    <property type="match status" value="1"/>
</dbReference>
<organism evidence="14">
    <name type="scientific">Musca domestica</name>
    <name type="common">House fly</name>
    <dbReference type="NCBI Taxonomy" id="7370"/>
    <lineage>
        <taxon>Eukaryota</taxon>
        <taxon>Metazoa</taxon>
        <taxon>Ecdysozoa</taxon>
        <taxon>Arthropoda</taxon>
        <taxon>Hexapoda</taxon>
        <taxon>Insecta</taxon>
        <taxon>Pterygota</taxon>
        <taxon>Neoptera</taxon>
        <taxon>Endopterygota</taxon>
        <taxon>Diptera</taxon>
        <taxon>Brachycera</taxon>
        <taxon>Muscomorpha</taxon>
        <taxon>Muscoidea</taxon>
        <taxon>Muscidae</taxon>
        <taxon>Musca</taxon>
    </lineage>
</organism>
<evidence type="ECO:0000256" key="8">
    <source>
        <dbReference type="ARBA" id="ARBA00022833"/>
    </source>
</evidence>
<dbReference type="PROSITE" id="PS52035">
    <property type="entry name" value="PEPTIDASE_M14"/>
    <property type="match status" value="1"/>
</dbReference>
<comment type="cofactor">
    <cofactor evidence="1">
        <name>Zn(2+)</name>
        <dbReference type="ChEBI" id="CHEBI:29105"/>
    </cofactor>
</comment>
<dbReference type="VEuPathDB" id="VectorBase:MDOMA2_012638"/>
<dbReference type="GO" id="GO:0004181">
    <property type="term" value="F:metallocarboxypeptidase activity"/>
    <property type="evidence" value="ECO:0007669"/>
    <property type="project" value="InterPro"/>
</dbReference>
<dbReference type="SMART" id="SM00631">
    <property type="entry name" value="Zn_pept"/>
    <property type="match status" value="1"/>
</dbReference>
<reference evidence="14" key="1">
    <citation type="submission" date="2020-05" db="UniProtKB">
        <authorList>
            <consortium name="EnsemblMetazoa"/>
        </authorList>
    </citation>
    <scope>IDENTIFICATION</scope>
    <source>
        <strain evidence="14">Aabys</strain>
    </source>
</reference>
<feature type="domain" description="Peptidase M14" evidence="13">
    <location>
        <begin position="131"/>
        <end position="429"/>
    </location>
</feature>
<feature type="chain" id="PRO_5044560609" description="Peptidase M14 domain-containing protein" evidence="12">
    <location>
        <begin position="24"/>
        <end position="478"/>
    </location>
</feature>
<dbReference type="SUPFAM" id="SSF54897">
    <property type="entry name" value="Protease propeptides/inhibitors"/>
    <property type="match status" value="1"/>
</dbReference>
<dbReference type="PROSITE" id="PS00132">
    <property type="entry name" value="CARBOXYPEPT_ZN_1"/>
    <property type="match status" value="1"/>
</dbReference>
<evidence type="ECO:0000256" key="11">
    <source>
        <dbReference type="PROSITE-ProRule" id="PRU01379"/>
    </source>
</evidence>
<dbReference type="PANTHER" id="PTHR11705">
    <property type="entry name" value="PROTEASE FAMILY M14 CARBOXYPEPTIDASE A,B"/>
    <property type="match status" value="1"/>
</dbReference>
<evidence type="ECO:0000259" key="13">
    <source>
        <dbReference type="PROSITE" id="PS52035"/>
    </source>
</evidence>
<evidence type="ECO:0000256" key="10">
    <source>
        <dbReference type="ARBA" id="ARBA00023157"/>
    </source>
</evidence>
<dbReference type="AlphaFoldDB" id="A0A1I8MNH4"/>
<dbReference type="SUPFAM" id="SSF53187">
    <property type="entry name" value="Zn-dependent exopeptidases"/>
    <property type="match status" value="1"/>
</dbReference>
<evidence type="ECO:0000256" key="12">
    <source>
        <dbReference type="SAM" id="SignalP"/>
    </source>
</evidence>
<proteinExistence type="inferred from homology"/>
<dbReference type="eggNOG" id="KOG2650">
    <property type="taxonomic scope" value="Eukaryota"/>
</dbReference>
<evidence type="ECO:0000256" key="5">
    <source>
        <dbReference type="ARBA" id="ARBA00022723"/>
    </source>
</evidence>
<name>A0A1I8MNH4_MUSDO</name>
<keyword evidence="9" id="KW-0482">Metalloprotease</keyword>
<sequence length="478" mass="55030">MFVLKVSLLLLLGWLFNLESVQGKNITDYHLNYEGYKIFDIHLENPQKYKSFMDDFHKSLDVIGRGEEPHSIRVLLEPSKIPTIKNYLKKHQLTYATINNNVAKSVHIERVVQRASRSAVNNNDDDINFYSYQRFDVINNYLDRLAAEFPQQVTTVELGQSYEGRTLKAIHIHSQQSGDKSEKKPLIFIDAGLHAREWIAHATALYVIQQLVENATFYRRELEMYDWLIWPVVNPDGYEYSHTSERFWRKTRQPDPEGYSKCVGVDLNRNFDFYWAFVGSSFDPCDIDYHGPEPFSEPEAVALRELLFKVNDTCRMYLTLHSYGGYFLYPWGYDNVLPPNWRYLDAVARAGLETIRNASGSFYTAGSSARTLYPASGASDDFAYGVAKIPVVMCMELPSGGSGFDPPADRILPLVAESWQGIRAMTREVHDYPLRNGGTTIALNKQQCVHTSRKPTFVESHQRLRSPQTYCFVHLRRI</sequence>
<dbReference type="Gene3D" id="3.30.70.340">
    <property type="entry name" value="Metallocarboxypeptidase-like"/>
    <property type="match status" value="1"/>
</dbReference>
<keyword evidence="4" id="KW-0645">Protease</keyword>
<dbReference type="Gene3D" id="3.40.630.10">
    <property type="entry name" value="Zn peptidases"/>
    <property type="match status" value="1"/>
</dbReference>
<evidence type="ECO:0000256" key="6">
    <source>
        <dbReference type="ARBA" id="ARBA00022729"/>
    </source>
</evidence>
<dbReference type="FunFam" id="3.40.630.10:FF:000084">
    <property type="entry name" value="Carboxypeptidase B2"/>
    <property type="match status" value="1"/>
</dbReference>